<reference evidence="2" key="2">
    <citation type="submission" date="2020-02" db="EMBL/GenBank/DDBJ databases">
        <authorList>
            <consortium name="NCBI Pathogen Detection Project"/>
        </authorList>
    </citation>
    <scope>NUCLEOTIDE SEQUENCE</scope>
    <source>
        <strain evidence="2">MA.MC_08-0123</strain>
        <strain evidence="1">MA.MC_08-0298</strain>
    </source>
</reference>
<organism evidence="2">
    <name type="scientific">Salmonella enterica</name>
    <name type="common">Salmonella choleraesuis</name>
    <dbReference type="NCBI Taxonomy" id="28901"/>
    <lineage>
        <taxon>Bacteria</taxon>
        <taxon>Pseudomonadati</taxon>
        <taxon>Pseudomonadota</taxon>
        <taxon>Gammaproteobacteria</taxon>
        <taxon>Enterobacterales</taxon>
        <taxon>Enterobacteriaceae</taxon>
        <taxon>Salmonella</taxon>
    </lineage>
</organism>
<reference evidence="2" key="1">
    <citation type="journal article" date="2018" name="Genome Biol.">
        <title>SKESA: strategic k-mer extension for scrupulous assemblies.</title>
        <authorList>
            <person name="Souvorov A."/>
            <person name="Agarwala R."/>
            <person name="Lipman D.J."/>
        </authorList>
    </citation>
    <scope>NUCLEOTIDE SEQUENCE</scope>
    <source>
        <strain evidence="2">MA.MC_08-0123</strain>
        <strain evidence="1">MA.MC_08-0298</strain>
    </source>
</reference>
<protein>
    <submittedName>
        <fullName evidence="2">Type VI secretion system baseplate subunit TssF</fullName>
    </submittedName>
</protein>
<proteinExistence type="predicted"/>
<dbReference type="NCBIfam" id="TIGR03359">
    <property type="entry name" value="VI_chp_6"/>
    <property type="match status" value="1"/>
</dbReference>
<evidence type="ECO:0000313" key="1">
    <source>
        <dbReference type="EMBL" id="HAG4415334.1"/>
    </source>
</evidence>
<dbReference type="PANTHER" id="PTHR35370:SF1">
    <property type="entry name" value="TYPE VI SECRETION SYSTEM COMPONENT TSSF1"/>
    <property type="match status" value="1"/>
</dbReference>
<dbReference type="AlphaFoldDB" id="A0A763MWN9"/>
<sequence length="644" mass="72457">MDPRLLEYYNRELSYLRETGAEFATLHPKIAARLGMQGSDIADPYVERMIEAFSFLSARTQLKIDAEFPRFTQRLLEVVSPNYVTPTPSMAVVKLYPDTQEGDLAKGVTVPRDTAFVSPIPEGENTACQFRSSQDVTLWPLSIEEVRLTAAPPDMPALHRYLPPNIHVAGALRITLRTFGELTFSELAGPARLPFYLCGEERIASHLFELLHTSAVATLAGEPGHFDGELNVNLQHPVAHEGLEPGQGLLPLAWNVFHGHNLLHEFFACPERFYFFTPTGLSAGLQKVQGNVAEIVILLNRLPPDWLIHQTDAAQFSLFCTPVINLFPRTTTRIEVTHSVTEQHLVVDRTRPLDYEVFSVQEVEGLEAETTRKMIFRPLYHTRNNDEGNHGRYFSLRREPRRSSENARRYGTRTAYTGSEIFLSLVDQHEAPYPENIRHITVTAMVTNRDLPCLIPRNGRDDLTVDAAIPVAGVGLIRPPRPPQPPLAEREMAWRLIRQLSFNYLPLADLDHRTGGQALRDLLNLFIPAHDSPQSRQVRSLIGCKTTPVTRRLPGSGLLVYGRGVSCELTVDEEGFSGISPYLFGLVLEHYIARHVSINTFSQMTLHSMQRGHVMTWPVRTGQRGSVWPALSTRRRKPHGVTDS</sequence>
<dbReference type="PANTHER" id="PTHR35370">
    <property type="entry name" value="CYTOPLASMIC PROTEIN-RELATED-RELATED"/>
    <property type="match status" value="1"/>
</dbReference>
<comment type="caution">
    <text evidence="2">The sequence shown here is derived from an EMBL/GenBank/DDBJ whole genome shotgun (WGS) entry which is preliminary data.</text>
</comment>
<name>A0A763MWN9_SALER</name>
<accession>A0A763MWN9</accession>
<evidence type="ECO:0000313" key="2">
    <source>
        <dbReference type="EMBL" id="HAG4424142.1"/>
    </source>
</evidence>
<dbReference type="PIRSF" id="PIRSF028304">
    <property type="entry name" value="UCP028304"/>
    <property type="match status" value="1"/>
</dbReference>
<gene>
    <name evidence="2" type="primary">tssF</name>
    <name evidence="2" type="ORF">G8431_004321</name>
    <name evidence="1" type="ORF">G8505_004317</name>
</gene>
<dbReference type="Pfam" id="PF05947">
    <property type="entry name" value="T6SS_TssF"/>
    <property type="match status" value="1"/>
</dbReference>
<dbReference type="InterPro" id="IPR010272">
    <property type="entry name" value="T6SS_TssF"/>
</dbReference>
<dbReference type="EMBL" id="DAAYJB010000016">
    <property type="protein sequence ID" value="HAG4415334.1"/>
    <property type="molecule type" value="Genomic_DNA"/>
</dbReference>
<dbReference type="EMBL" id="DAAYJC010000018">
    <property type="protein sequence ID" value="HAG4424142.1"/>
    <property type="molecule type" value="Genomic_DNA"/>
</dbReference>